<keyword evidence="2" id="KW-1185">Reference proteome</keyword>
<evidence type="ECO:0000313" key="2">
    <source>
        <dbReference type="Proteomes" id="UP000270678"/>
    </source>
</evidence>
<name>A0A3S9UUR4_9BACL</name>
<gene>
    <name evidence="1" type="ORF">EI981_05895</name>
</gene>
<dbReference type="Proteomes" id="UP000270678">
    <property type="component" value="Chromosome"/>
</dbReference>
<dbReference type="SUPFAM" id="SSF52540">
    <property type="entry name" value="P-loop containing nucleoside triphosphate hydrolases"/>
    <property type="match status" value="1"/>
</dbReference>
<proteinExistence type="predicted"/>
<dbReference type="RefSeq" id="WP_126996293.1">
    <property type="nucleotide sequence ID" value="NZ_CP034346.1"/>
</dbReference>
<dbReference type="AlphaFoldDB" id="A0A3S9UUR4"/>
<evidence type="ECO:0000313" key="1">
    <source>
        <dbReference type="EMBL" id="AZS14030.1"/>
    </source>
</evidence>
<dbReference type="InterPro" id="IPR027417">
    <property type="entry name" value="P-loop_NTPase"/>
</dbReference>
<sequence>MDQTERLSLDQVLDKISPKEYMGSEFQESKLIYSVIGFIPACDMVDNALVISNLGYMLSQKGLNTCILDLKVFNPNLYHYLDAKPNKKGSGLIRVLKSDKVDFREEIQATKYERLYLLSPSPHDLIEEYLDFEFDHLEHVINTLKGMFDIVLVDIPNNPPLEFCLGAMKFSHIGFFTSTERIEATSNMIRLLDFASSVGISTAKFTSVILMNIQDINYDHKAISEFGLNIVAALPYVKAAYAYSLEGKLYVRDNPLINRYFLKQMRRLTDILCNQ</sequence>
<accession>A0A3S9UUR4</accession>
<dbReference type="OrthoDB" id="2080511at2"/>
<reference evidence="2" key="1">
    <citation type="submission" date="2018-12" db="EMBL/GenBank/DDBJ databases">
        <title>Complete genome sequence of Paenibacillus sp. MBLB1234.</title>
        <authorList>
            <person name="Nam Y.-D."/>
            <person name="Kang J."/>
            <person name="Chung W.-H."/>
            <person name="Park Y.S."/>
        </authorList>
    </citation>
    <scope>NUCLEOTIDE SEQUENCE [LARGE SCALE GENOMIC DNA]</scope>
    <source>
        <strain evidence="2">MBLB1234</strain>
    </source>
</reference>
<protein>
    <submittedName>
        <fullName evidence="1">ATPase</fullName>
    </submittedName>
</protein>
<organism evidence="1 2">
    <name type="scientific">Paenibacillus lutimineralis</name>
    <dbReference type="NCBI Taxonomy" id="2707005"/>
    <lineage>
        <taxon>Bacteria</taxon>
        <taxon>Bacillati</taxon>
        <taxon>Bacillota</taxon>
        <taxon>Bacilli</taxon>
        <taxon>Bacillales</taxon>
        <taxon>Paenibacillaceae</taxon>
        <taxon>Paenibacillus</taxon>
    </lineage>
</organism>
<dbReference type="EMBL" id="CP034346">
    <property type="protein sequence ID" value="AZS14030.1"/>
    <property type="molecule type" value="Genomic_DNA"/>
</dbReference>
<dbReference type="Gene3D" id="3.40.50.300">
    <property type="entry name" value="P-loop containing nucleotide triphosphate hydrolases"/>
    <property type="match status" value="1"/>
</dbReference>
<dbReference type="KEGG" id="plut:EI981_05895"/>